<proteinExistence type="predicted"/>
<feature type="non-terminal residue" evidence="1">
    <location>
        <position position="1"/>
    </location>
</feature>
<feature type="non-terminal residue" evidence="1">
    <location>
        <position position="257"/>
    </location>
</feature>
<accession>X0W575</accession>
<organism evidence="1">
    <name type="scientific">marine sediment metagenome</name>
    <dbReference type="NCBI Taxonomy" id="412755"/>
    <lineage>
        <taxon>unclassified sequences</taxon>
        <taxon>metagenomes</taxon>
        <taxon>ecological metagenomes</taxon>
    </lineage>
</organism>
<protein>
    <recommendedName>
        <fullName evidence="2">Methane oxygenase PmoA</fullName>
    </recommendedName>
</protein>
<gene>
    <name evidence="1" type="ORF">S01H1_57384</name>
</gene>
<sequence length="257" mass="28639">YINGVNYWEEDPKTGLSEGRTEVVEVKVWWHSDWSADIGVMHRSADVEMMLSYHRPGEPAMLTEKRLIAVSAPDKNGRYHIDWHSTFTAGEKDVLLDRTPIPGEKGGKGFGGYAGLSVRMAKATRGWEFVDSEGRKDKEAHGKKARWADFSGKIGEGKVAGVTIFDHPGNLRYPSPWYVEKGMPYFSPAVLFDKAYTLPAGKSLTLRYRILIHPGRADKAMLEAELKAFLKTTDIEVRIESAKKLSALGTAMVTYSG</sequence>
<evidence type="ECO:0008006" key="2">
    <source>
        <dbReference type="Google" id="ProtNLM"/>
    </source>
</evidence>
<dbReference type="EMBL" id="BARS01037420">
    <property type="protein sequence ID" value="GAG26014.1"/>
    <property type="molecule type" value="Genomic_DNA"/>
</dbReference>
<comment type="caution">
    <text evidence="1">The sequence shown here is derived from an EMBL/GenBank/DDBJ whole genome shotgun (WGS) entry which is preliminary data.</text>
</comment>
<dbReference type="Pfam" id="PF14100">
    <property type="entry name" value="DUF6807"/>
    <property type="match status" value="1"/>
</dbReference>
<dbReference type="AlphaFoldDB" id="X0W575"/>
<evidence type="ECO:0000313" key="1">
    <source>
        <dbReference type="EMBL" id="GAG26014.1"/>
    </source>
</evidence>
<name>X0W575_9ZZZZ</name>
<reference evidence="1" key="1">
    <citation type="journal article" date="2014" name="Front. Microbiol.">
        <title>High frequency of phylogenetically diverse reductive dehalogenase-homologous genes in deep subseafloor sedimentary metagenomes.</title>
        <authorList>
            <person name="Kawai M."/>
            <person name="Futagami T."/>
            <person name="Toyoda A."/>
            <person name="Takaki Y."/>
            <person name="Nishi S."/>
            <person name="Hori S."/>
            <person name="Arai W."/>
            <person name="Tsubouchi T."/>
            <person name="Morono Y."/>
            <person name="Uchiyama I."/>
            <person name="Ito T."/>
            <person name="Fujiyama A."/>
            <person name="Inagaki F."/>
            <person name="Takami H."/>
        </authorList>
    </citation>
    <scope>NUCLEOTIDE SEQUENCE</scope>
    <source>
        <strain evidence="1">Expedition CK06-06</strain>
    </source>
</reference>
<dbReference type="InterPro" id="IPR029475">
    <property type="entry name" value="DUF6807"/>
</dbReference>